<keyword evidence="2 5" id="KW-0238">DNA-binding</keyword>
<dbReference type="Proteomes" id="UP000255355">
    <property type="component" value="Unassembled WGS sequence"/>
</dbReference>
<dbReference type="PROSITE" id="PS52050">
    <property type="entry name" value="WYL"/>
    <property type="match status" value="1"/>
</dbReference>
<dbReference type="Pfam" id="PF13280">
    <property type="entry name" value="WYL"/>
    <property type="match status" value="1"/>
</dbReference>
<dbReference type="InterPro" id="IPR028349">
    <property type="entry name" value="PafC-like"/>
</dbReference>
<protein>
    <submittedName>
        <fullName evidence="5">Putative DNA-binding transcriptional regulator YafY</fullName>
    </submittedName>
</protein>
<reference evidence="5 6" key="1">
    <citation type="submission" date="2018-07" db="EMBL/GenBank/DDBJ databases">
        <title>Genomic Encyclopedia of Type Strains, Phase IV (KMG-IV): sequencing the most valuable type-strain genomes for metagenomic binning, comparative biology and taxonomic classification.</title>
        <authorList>
            <person name="Goeker M."/>
        </authorList>
    </citation>
    <scope>NUCLEOTIDE SEQUENCE [LARGE SCALE GENOMIC DNA]</scope>
    <source>
        <strain evidence="5 6">DSM 44952</strain>
    </source>
</reference>
<keyword evidence="1" id="KW-0805">Transcription regulation</keyword>
<evidence type="ECO:0000313" key="6">
    <source>
        <dbReference type="Proteomes" id="UP000255355"/>
    </source>
</evidence>
<dbReference type="GO" id="GO:0003677">
    <property type="term" value="F:DNA binding"/>
    <property type="evidence" value="ECO:0007669"/>
    <property type="project" value="UniProtKB-KW"/>
</dbReference>
<dbReference type="GO" id="GO:0003700">
    <property type="term" value="F:DNA-binding transcription factor activity"/>
    <property type="evidence" value="ECO:0007669"/>
    <property type="project" value="InterPro"/>
</dbReference>
<organism evidence="5 6">
    <name type="scientific">Nocardia mexicana</name>
    <dbReference type="NCBI Taxonomy" id="279262"/>
    <lineage>
        <taxon>Bacteria</taxon>
        <taxon>Bacillati</taxon>
        <taxon>Actinomycetota</taxon>
        <taxon>Actinomycetes</taxon>
        <taxon>Mycobacteriales</taxon>
        <taxon>Nocardiaceae</taxon>
        <taxon>Nocardia</taxon>
    </lineage>
</organism>
<dbReference type="PROSITE" id="PS51000">
    <property type="entry name" value="HTH_DEOR_2"/>
    <property type="match status" value="1"/>
</dbReference>
<accession>A0A370H814</accession>
<dbReference type="SUPFAM" id="SSF46785">
    <property type="entry name" value="Winged helix' DNA-binding domain"/>
    <property type="match status" value="1"/>
</dbReference>
<dbReference type="Pfam" id="PF08279">
    <property type="entry name" value="HTH_11"/>
    <property type="match status" value="1"/>
</dbReference>
<dbReference type="PIRSF" id="PIRSF016838">
    <property type="entry name" value="PafC"/>
    <property type="match status" value="1"/>
</dbReference>
<evidence type="ECO:0000256" key="2">
    <source>
        <dbReference type="ARBA" id="ARBA00023125"/>
    </source>
</evidence>
<dbReference type="RefSeq" id="WP_068032717.1">
    <property type="nucleotide sequence ID" value="NZ_QQAZ01000003.1"/>
</dbReference>
<proteinExistence type="predicted"/>
<dbReference type="Gene3D" id="1.10.10.10">
    <property type="entry name" value="Winged helix-like DNA-binding domain superfamily/Winged helix DNA-binding domain"/>
    <property type="match status" value="1"/>
</dbReference>
<evidence type="ECO:0000256" key="1">
    <source>
        <dbReference type="ARBA" id="ARBA00023015"/>
    </source>
</evidence>
<gene>
    <name evidence="5" type="ORF">DFR68_103193</name>
</gene>
<dbReference type="AlphaFoldDB" id="A0A370H814"/>
<evidence type="ECO:0000313" key="5">
    <source>
        <dbReference type="EMBL" id="RDI52807.1"/>
    </source>
</evidence>
<dbReference type="OrthoDB" id="8555652at2"/>
<feature type="domain" description="HTH deoR-type" evidence="4">
    <location>
        <begin position="4"/>
        <end position="59"/>
    </location>
</feature>
<dbReference type="EMBL" id="QQAZ01000003">
    <property type="protein sequence ID" value="RDI52807.1"/>
    <property type="molecule type" value="Genomic_DNA"/>
</dbReference>
<keyword evidence="3" id="KW-0804">Transcription</keyword>
<dbReference type="PANTHER" id="PTHR34580:SF3">
    <property type="entry name" value="PROTEIN PAFB"/>
    <property type="match status" value="1"/>
</dbReference>
<dbReference type="PANTHER" id="PTHR34580">
    <property type="match status" value="1"/>
</dbReference>
<dbReference type="InterPro" id="IPR001034">
    <property type="entry name" value="DeoR_HTH"/>
</dbReference>
<keyword evidence="6" id="KW-1185">Reference proteome</keyword>
<dbReference type="InterPro" id="IPR036390">
    <property type="entry name" value="WH_DNA-bd_sf"/>
</dbReference>
<dbReference type="InterPro" id="IPR018356">
    <property type="entry name" value="Tscrpt_reg_HTH_DeoR_CS"/>
</dbReference>
<sequence length="315" mass="34837">MLETSARLLRLLSLLQSRPEWPGPELADRLDVTVRTIRRDVERLRALGYPVHSLRGSAGYRLGAGSALPPLLLDDEETVAVAIGLRTVSGGGGVTEAAGRALAKLNQVLPSRLRHRLDTVQRAVTRVDATASRLDSDVLLALTDACRRRERLRFDYTDNTGRETVRDVEPHAVVGLFQHWYLVAFDTGPNDWRSFRIDRIRPRTPTGPRFTTRTPPGGDFATYLADRMSAGAWPWQATVTLHGPAFEVADRLWPGMGMLEAVDDHHCLLHVGGDSPTSLAWMITSLDTDFTVTEPPELAEALRTLAYRCLQGVAT</sequence>
<dbReference type="InterPro" id="IPR036388">
    <property type="entry name" value="WH-like_DNA-bd_sf"/>
</dbReference>
<dbReference type="PROSITE" id="PS00894">
    <property type="entry name" value="HTH_DEOR_1"/>
    <property type="match status" value="1"/>
</dbReference>
<dbReference type="InterPro" id="IPR051534">
    <property type="entry name" value="CBASS_pafABC_assoc_protein"/>
</dbReference>
<evidence type="ECO:0000259" key="4">
    <source>
        <dbReference type="PROSITE" id="PS51000"/>
    </source>
</evidence>
<dbReference type="InterPro" id="IPR026881">
    <property type="entry name" value="WYL_dom"/>
</dbReference>
<dbReference type="Pfam" id="PF25583">
    <property type="entry name" value="WCX"/>
    <property type="match status" value="1"/>
</dbReference>
<dbReference type="InterPro" id="IPR013196">
    <property type="entry name" value="HTH_11"/>
</dbReference>
<name>A0A370H814_9NOCA</name>
<dbReference type="STRING" id="1210089.GCA_001613165_07991"/>
<comment type="caution">
    <text evidence="5">The sequence shown here is derived from an EMBL/GenBank/DDBJ whole genome shotgun (WGS) entry which is preliminary data.</text>
</comment>
<evidence type="ECO:0000256" key="3">
    <source>
        <dbReference type="ARBA" id="ARBA00023163"/>
    </source>
</evidence>
<dbReference type="InterPro" id="IPR057727">
    <property type="entry name" value="WCX_dom"/>
</dbReference>